<gene>
    <name evidence="4" type="ORF">CHILSU_LOCUS832</name>
</gene>
<dbReference type="EMBL" id="OU963903">
    <property type="protein sequence ID" value="CAH0397749.1"/>
    <property type="molecule type" value="Genomic_DNA"/>
</dbReference>
<keyword evidence="5" id="KW-1185">Reference proteome</keyword>
<dbReference type="PANTHER" id="PTHR44229:SF8">
    <property type="entry name" value="ALCOHOL DEHYDROGENASE-RELATED"/>
    <property type="match status" value="1"/>
</dbReference>
<proteinExistence type="inferred from homology"/>
<dbReference type="Pfam" id="PF00106">
    <property type="entry name" value="adh_short"/>
    <property type="match status" value="1"/>
</dbReference>
<evidence type="ECO:0008006" key="6">
    <source>
        <dbReference type="Google" id="ProtNLM"/>
    </source>
</evidence>
<dbReference type="InterPro" id="IPR002347">
    <property type="entry name" value="SDR_fam"/>
</dbReference>
<dbReference type="Gene3D" id="3.40.50.720">
    <property type="entry name" value="NAD(P)-binding Rossmann-like Domain"/>
    <property type="match status" value="1"/>
</dbReference>
<accession>A0ABN8AT40</accession>
<evidence type="ECO:0000313" key="4">
    <source>
        <dbReference type="EMBL" id="CAH0397749.1"/>
    </source>
</evidence>
<dbReference type="PRINTS" id="PR00080">
    <property type="entry name" value="SDRFAMILY"/>
</dbReference>
<dbReference type="SUPFAM" id="SSF51735">
    <property type="entry name" value="NAD(P)-binding Rossmann-fold domains"/>
    <property type="match status" value="1"/>
</dbReference>
<keyword evidence="2" id="KW-0560">Oxidoreductase</keyword>
<dbReference type="PRINTS" id="PR00081">
    <property type="entry name" value="GDHRDH"/>
</dbReference>
<evidence type="ECO:0000313" key="5">
    <source>
        <dbReference type="Proteomes" id="UP001153292"/>
    </source>
</evidence>
<reference evidence="4" key="1">
    <citation type="submission" date="2021-12" db="EMBL/GenBank/DDBJ databases">
        <authorList>
            <person name="King R."/>
        </authorList>
    </citation>
    <scope>NUCLEOTIDE SEQUENCE</scope>
</reference>
<dbReference type="InterPro" id="IPR036291">
    <property type="entry name" value="NAD(P)-bd_dom_sf"/>
</dbReference>
<dbReference type="PANTHER" id="PTHR44229">
    <property type="entry name" value="15-HYDROXYPROSTAGLANDIN DEHYDROGENASE [NAD(+)]"/>
    <property type="match status" value="1"/>
</dbReference>
<comment type="similarity">
    <text evidence="1 3">Belongs to the short-chain dehydrogenases/reductases (SDR) family.</text>
</comment>
<evidence type="ECO:0000256" key="3">
    <source>
        <dbReference type="RuleBase" id="RU000363"/>
    </source>
</evidence>
<organism evidence="4 5">
    <name type="scientific">Chilo suppressalis</name>
    <name type="common">Asiatic rice borer moth</name>
    <dbReference type="NCBI Taxonomy" id="168631"/>
    <lineage>
        <taxon>Eukaryota</taxon>
        <taxon>Metazoa</taxon>
        <taxon>Ecdysozoa</taxon>
        <taxon>Arthropoda</taxon>
        <taxon>Hexapoda</taxon>
        <taxon>Insecta</taxon>
        <taxon>Pterygota</taxon>
        <taxon>Neoptera</taxon>
        <taxon>Endopterygota</taxon>
        <taxon>Lepidoptera</taxon>
        <taxon>Glossata</taxon>
        <taxon>Ditrysia</taxon>
        <taxon>Pyraloidea</taxon>
        <taxon>Crambidae</taxon>
        <taxon>Crambinae</taxon>
        <taxon>Chilo</taxon>
    </lineage>
</organism>
<dbReference type="Proteomes" id="UP001153292">
    <property type="component" value="Chromosome 10"/>
</dbReference>
<sequence>MEKNIKNKVVVITGASRGIGYSIADTFLNEGAKHLVILDINEEVGEKAATTLNSKFGAKKVSFFKCDVIIDLDRVFDKILEKFKTIDILINNAGVLHEQCIKKTIAVNTTALIEWTMKFWDCARKDKGGAGGTVINVASLYGFLVDPFLPFYKASKHAVLGFTRTIGHRINYDQTGVRVIAICPGFTKTALVENTQLNTSLEFQNEKFINFMNMSVWMEVGDLAKAVAEMFGKADSGTCWIKFGDEPLTELRVPPEFRSENYIKGEL</sequence>
<evidence type="ECO:0000256" key="2">
    <source>
        <dbReference type="ARBA" id="ARBA00023002"/>
    </source>
</evidence>
<evidence type="ECO:0000256" key="1">
    <source>
        <dbReference type="ARBA" id="ARBA00006484"/>
    </source>
</evidence>
<name>A0ABN8AT40_CHISP</name>
<protein>
    <recommendedName>
        <fullName evidence="6">Alcohol dehydrogenase</fullName>
    </recommendedName>
</protein>